<keyword evidence="2" id="KW-0539">Nucleus</keyword>
<evidence type="ECO:0000313" key="6">
    <source>
        <dbReference type="Proteomes" id="UP001372338"/>
    </source>
</evidence>
<accession>A0AAN9ERM2</accession>
<dbReference type="Pfam" id="PF07967">
    <property type="entry name" value="zf-C3HC"/>
    <property type="match status" value="1"/>
</dbReference>
<sequence length="160" mass="17154">MLFISFTFTNETILFLHFISSAGASSPAVPRNIGSIDGSSHVQGSKAASISCVGSQPPWTSLSTSAAGSTFRTSRSSCRPYERGDLLRRLATYVPMNWLGKPQIIGSLACAQKGWMNIGVDEIACESCGACLSFTSSSSWTSAEGWDSQILHPAFKLFFL</sequence>
<proteinExistence type="predicted"/>
<name>A0AAN9ERM2_CROPI</name>
<evidence type="ECO:0000259" key="4">
    <source>
        <dbReference type="Pfam" id="PF07967"/>
    </source>
</evidence>
<dbReference type="PANTHER" id="PTHR15835:SF16">
    <property type="entry name" value="F20D23.9 PROTEIN"/>
    <property type="match status" value="1"/>
</dbReference>
<evidence type="ECO:0000256" key="3">
    <source>
        <dbReference type="SAM" id="SignalP"/>
    </source>
</evidence>
<keyword evidence="6" id="KW-1185">Reference proteome</keyword>
<keyword evidence="3" id="KW-0732">Signal</keyword>
<dbReference type="Proteomes" id="UP001372338">
    <property type="component" value="Unassembled WGS sequence"/>
</dbReference>
<feature type="chain" id="PRO_5042848048" description="C3HC-type domain-containing protein" evidence="3">
    <location>
        <begin position="25"/>
        <end position="160"/>
    </location>
</feature>
<reference evidence="5 6" key="1">
    <citation type="submission" date="2024-01" db="EMBL/GenBank/DDBJ databases">
        <title>The genomes of 5 underutilized Papilionoideae crops provide insights into root nodulation and disease resistanc.</title>
        <authorList>
            <person name="Yuan L."/>
        </authorList>
    </citation>
    <scope>NUCLEOTIDE SEQUENCE [LARGE SCALE GENOMIC DNA]</scope>
    <source>
        <strain evidence="5">ZHUSHIDOU_FW_LH</strain>
        <tissue evidence="5">Leaf</tissue>
    </source>
</reference>
<evidence type="ECO:0000256" key="2">
    <source>
        <dbReference type="ARBA" id="ARBA00023242"/>
    </source>
</evidence>
<evidence type="ECO:0000313" key="5">
    <source>
        <dbReference type="EMBL" id="KAK7259860.1"/>
    </source>
</evidence>
<dbReference type="EMBL" id="JAYWIO010000005">
    <property type="protein sequence ID" value="KAK7259860.1"/>
    <property type="molecule type" value="Genomic_DNA"/>
</dbReference>
<feature type="domain" description="C3HC-type" evidence="4">
    <location>
        <begin position="80"/>
        <end position="137"/>
    </location>
</feature>
<evidence type="ECO:0000256" key="1">
    <source>
        <dbReference type="ARBA" id="ARBA00004123"/>
    </source>
</evidence>
<dbReference type="GO" id="GO:0008270">
    <property type="term" value="F:zinc ion binding"/>
    <property type="evidence" value="ECO:0007669"/>
    <property type="project" value="InterPro"/>
</dbReference>
<feature type="signal peptide" evidence="3">
    <location>
        <begin position="1"/>
        <end position="24"/>
    </location>
</feature>
<dbReference type="PANTHER" id="PTHR15835">
    <property type="entry name" value="NUCLEAR-INTERACTING PARTNER OF ALK"/>
    <property type="match status" value="1"/>
</dbReference>
<organism evidence="5 6">
    <name type="scientific">Crotalaria pallida</name>
    <name type="common">Smooth rattlebox</name>
    <name type="synonym">Crotalaria striata</name>
    <dbReference type="NCBI Taxonomy" id="3830"/>
    <lineage>
        <taxon>Eukaryota</taxon>
        <taxon>Viridiplantae</taxon>
        <taxon>Streptophyta</taxon>
        <taxon>Embryophyta</taxon>
        <taxon>Tracheophyta</taxon>
        <taxon>Spermatophyta</taxon>
        <taxon>Magnoliopsida</taxon>
        <taxon>eudicotyledons</taxon>
        <taxon>Gunneridae</taxon>
        <taxon>Pentapetalae</taxon>
        <taxon>rosids</taxon>
        <taxon>fabids</taxon>
        <taxon>Fabales</taxon>
        <taxon>Fabaceae</taxon>
        <taxon>Papilionoideae</taxon>
        <taxon>50 kb inversion clade</taxon>
        <taxon>genistoids sensu lato</taxon>
        <taxon>core genistoids</taxon>
        <taxon>Crotalarieae</taxon>
        <taxon>Crotalaria</taxon>
    </lineage>
</organism>
<dbReference type="GO" id="GO:0005634">
    <property type="term" value="C:nucleus"/>
    <property type="evidence" value="ECO:0007669"/>
    <property type="project" value="UniProtKB-SubCell"/>
</dbReference>
<protein>
    <recommendedName>
        <fullName evidence="4">C3HC-type domain-containing protein</fullName>
    </recommendedName>
</protein>
<comment type="subcellular location">
    <subcellularLocation>
        <location evidence="1">Nucleus</location>
    </subcellularLocation>
</comment>
<gene>
    <name evidence="5" type="ORF">RIF29_25475</name>
</gene>
<dbReference type="InterPro" id="IPR012935">
    <property type="entry name" value="NuBaID_N"/>
</dbReference>
<dbReference type="AlphaFoldDB" id="A0AAN9ERM2"/>
<comment type="caution">
    <text evidence="5">The sequence shown here is derived from an EMBL/GenBank/DDBJ whole genome shotgun (WGS) entry which is preliminary data.</text>
</comment>